<dbReference type="Proteomes" id="UP000472264">
    <property type="component" value="Chromosome 5"/>
</dbReference>
<dbReference type="FunFam" id="3.80.30.20:FF:000003">
    <property type="entry name" value="CDK5 regulatory subunit-associated protein 1"/>
    <property type="match status" value="1"/>
</dbReference>
<evidence type="ECO:0000259" key="15">
    <source>
        <dbReference type="PROSITE" id="PS50926"/>
    </source>
</evidence>
<comment type="cofactor">
    <cofactor evidence="1">
        <name>[4Fe-4S] cluster</name>
        <dbReference type="ChEBI" id="CHEBI:49883"/>
    </cofactor>
</comment>
<dbReference type="FunFam" id="3.40.50.12160:FF:000003">
    <property type="entry name" value="CDK5 regulatory subunit-associated protein 1"/>
    <property type="match status" value="1"/>
</dbReference>
<dbReference type="Gene3D" id="3.80.30.20">
    <property type="entry name" value="tm_1862 like domain"/>
    <property type="match status" value="1"/>
</dbReference>
<dbReference type="SFLD" id="SFLDG01061">
    <property type="entry name" value="methylthiotransferase"/>
    <property type="match status" value="1"/>
</dbReference>
<dbReference type="PANTHER" id="PTHR43020">
    <property type="entry name" value="CDK5 REGULATORY SUBUNIT-ASSOCIATED PROTEIN 1"/>
    <property type="match status" value="1"/>
</dbReference>
<reference evidence="18" key="1">
    <citation type="submission" date="2021-04" db="EMBL/GenBank/DDBJ databases">
        <authorList>
            <consortium name="Wellcome Sanger Institute Data Sharing"/>
        </authorList>
    </citation>
    <scope>NUCLEOTIDE SEQUENCE [LARGE SCALE GENOMIC DNA]</scope>
</reference>
<dbReference type="GO" id="GO:0051246">
    <property type="term" value="P:regulation of protein metabolic process"/>
    <property type="evidence" value="ECO:0007669"/>
    <property type="project" value="UniProtKB-ARBA"/>
</dbReference>
<dbReference type="SUPFAM" id="SSF102114">
    <property type="entry name" value="Radical SAM enzymes"/>
    <property type="match status" value="1"/>
</dbReference>
<dbReference type="InterPro" id="IPR002792">
    <property type="entry name" value="TRAM_dom"/>
</dbReference>
<dbReference type="InterPro" id="IPR013848">
    <property type="entry name" value="Methylthiotransferase_N"/>
</dbReference>
<dbReference type="Pfam" id="PF04055">
    <property type="entry name" value="Radical_SAM"/>
    <property type="match status" value="1"/>
</dbReference>
<feature type="domain" description="Radical SAM core" evidence="17">
    <location>
        <begin position="240"/>
        <end position="510"/>
    </location>
</feature>
<evidence type="ECO:0000259" key="17">
    <source>
        <dbReference type="PROSITE" id="PS51918"/>
    </source>
</evidence>
<evidence type="ECO:0000256" key="11">
    <source>
        <dbReference type="ARBA" id="ARBA00077166"/>
    </source>
</evidence>
<dbReference type="GO" id="GO:0005739">
    <property type="term" value="C:mitochondrion"/>
    <property type="evidence" value="ECO:0007669"/>
    <property type="project" value="TreeGrafter"/>
</dbReference>
<reference evidence="18" key="3">
    <citation type="submission" date="2025-09" db="UniProtKB">
        <authorList>
            <consortium name="Ensembl"/>
        </authorList>
    </citation>
    <scope>IDENTIFICATION</scope>
</reference>
<evidence type="ECO:0000256" key="1">
    <source>
        <dbReference type="ARBA" id="ARBA00001966"/>
    </source>
</evidence>
<evidence type="ECO:0000256" key="13">
    <source>
        <dbReference type="ARBA" id="ARBA00078249"/>
    </source>
</evidence>
<dbReference type="GO" id="GO:0035597">
    <property type="term" value="F:tRNA-2-methylthio-N(6)-dimethylallyladenosine(37) synthase activity"/>
    <property type="evidence" value="ECO:0007669"/>
    <property type="project" value="UniProtKB-EC"/>
</dbReference>
<dbReference type="PROSITE" id="PS50926">
    <property type="entry name" value="TRAM"/>
    <property type="match status" value="1"/>
</dbReference>
<dbReference type="InterPro" id="IPR006638">
    <property type="entry name" value="Elp3/MiaA/NifB-like_rSAM"/>
</dbReference>
<dbReference type="SFLD" id="SFLDG01082">
    <property type="entry name" value="B12-binding_domain_containing"/>
    <property type="match status" value="1"/>
</dbReference>
<dbReference type="Pfam" id="PF01938">
    <property type="entry name" value="TRAM"/>
    <property type="match status" value="1"/>
</dbReference>
<dbReference type="PROSITE" id="PS01278">
    <property type="entry name" value="MTTASE_RADICAL"/>
    <property type="match status" value="1"/>
</dbReference>
<dbReference type="InterPro" id="IPR038135">
    <property type="entry name" value="Methylthiotransferase_N_sf"/>
</dbReference>
<dbReference type="PROSITE" id="PS51918">
    <property type="entry name" value="RADICAL_SAM"/>
    <property type="match status" value="1"/>
</dbReference>
<comment type="similarity">
    <text evidence="2">Belongs to the methylthiotransferase family. MiaB subfamily.</text>
</comment>
<reference evidence="18" key="2">
    <citation type="submission" date="2025-08" db="UniProtKB">
        <authorList>
            <consortium name="Ensembl"/>
        </authorList>
    </citation>
    <scope>IDENTIFICATION</scope>
</reference>
<dbReference type="GO" id="GO:0005829">
    <property type="term" value="C:cytosol"/>
    <property type="evidence" value="ECO:0007669"/>
    <property type="project" value="TreeGrafter"/>
</dbReference>
<evidence type="ECO:0000256" key="4">
    <source>
        <dbReference type="ARBA" id="ARBA00022691"/>
    </source>
</evidence>
<proteinExistence type="inferred from homology"/>
<evidence type="ECO:0000256" key="9">
    <source>
        <dbReference type="ARBA" id="ARBA00052587"/>
    </source>
</evidence>
<dbReference type="NCBIfam" id="TIGR01574">
    <property type="entry name" value="miaB-methiolase"/>
    <property type="match status" value="1"/>
</dbReference>
<dbReference type="InterPro" id="IPR005839">
    <property type="entry name" value="Methylthiotransferase"/>
</dbReference>
<keyword evidence="7" id="KW-0411">Iron-sulfur</keyword>
<dbReference type="InterPro" id="IPR007197">
    <property type="entry name" value="rSAM"/>
</dbReference>
<protein>
    <recommendedName>
        <fullName evidence="10">Mitochondrial tRNA methylthiotransferase CDK5RAP1</fullName>
        <ecNumber evidence="8">2.8.4.3</ecNumber>
    </recommendedName>
    <alternativeName>
        <fullName evidence="14">CDK5 activator-binding protein C42</fullName>
    </alternativeName>
    <alternativeName>
        <fullName evidence="12">CDK5 regulatory subunit-associated protein 1</fullName>
    </alternativeName>
    <alternativeName>
        <fullName evidence="13">mt-tRNA-2-methylthio-N6-dimethylallyladenosine synthase</fullName>
    </alternativeName>
    <alternativeName>
        <fullName evidence="11">mt-tRNA-N6-(dimethylallyl)adenosine(37) methylthiotransferase</fullName>
    </alternativeName>
</protein>
<feature type="domain" description="MTTase N-terminal" evidence="16">
    <location>
        <begin position="97"/>
        <end position="216"/>
    </location>
</feature>
<dbReference type="SFLD" id="SFLDF00273">
    <property type="entry name" value="(dimethylallyl)adenosine_tRNA"/>
    <property type="match status" value="1"/>
</dbReference>
<keyword evidence="6" id="KW-0408">Iron</keyword>
<evidence type="ECO:0000256" key="14">
    <source>
        <dbReference type="ARBA" id="ARBA00081908"/>
    </source>
</evidence>
<evidence type="ECO:0000256" key="8">
    <source>
        <dbReference type="ARBA" id="ARBA00033765"/>
    </source>
</evidence>
<dbReference type="InterPro" id="IPR006463">
    <property type="entry name" value="MiaB_methiolase"/>
</dbReference>
<dbReference type="AlphaFoldDB" id="A0A665WEV8"/>
<accession>A0A665WEV8</accession>
<evidence type="ECO:0000256" key="6">
    <source>
        <dbReference type="ARBA" id="ARBA00023004"/>
    </source>
</evidence>
<dbReference type="Gene3D" id="3.40.50.12160">
    <property type="entry name" value="Methylthiotransferase, N-terminal domain"/>
    <property type="match status" value="1"/>
</dbReference>
<dbReference type="SFLD" id="SFLDF00413">
    <property type="entry name" value="CDK5RAP1"/>
    <property type="match status" value="1"/>
</dbReference>
<dbReference type="GO" id="GO:0046872">
    <property type="term" value="F:metal ion binding"/>
    <property type="evidence" value="ECO:0007669"/>
    <property type="project" value="UniProtKB-KW"/>
</dbReference>
<gene>
    <name evidence="18" type="primary">cdk5rap1</name>
</gene>
<dbReference type="Ensembl" id="ENSENLT00000043724.1">
    <property type="protein sequence ID" value="ENSENLP00000042629.1"/>
    <property type="gene ID" value="ENSENLG00000018191.1"/>
</dbReference>
<comment type="catalytic activity">
    <reaction evidence="9">
        <text>N(6)-dimethylallyladenosine(37) in tRNA + (sulfur carrier)-SH + AH2 + 2 S-adenosyl-L-methionine = 2-methylsulfanyl-N(6)-dimethylallyladenosine(37) in tRNA + (sulfur carrier)-H + 5'-deoxyadenosine + L-methionine + A + S-adenosyl-L-homocysteine + 2 H(+)</text>
        <dbReference type="Rhea" id="RHEA:37067"/>
        <dbReference type="Rhea" id="RHEA-COMP:10375"/>
        <dbReference type="Rhea" id="RHEA-COMP:10376"/>
        <dbReference type="Rhea" id="RHEA-COMP:14737"/>
        <dbReference type="Rhea" id="RHEA-COMP:14739"/>
        <dbReference type="ChEBI" id="CHEBI:13193"/>
        <dbReference type="ChEBI" id="CHEBI:15378"/>
        <dbReference type="ChEBI" id="CHEBI:17319"/>
        <dbReference type="ChEBI" id="CHEBI:17499"/>
        <dbReference type="ChEBI" id="CHEBI:29917"/>
        <dbReference type="ChEBI" id="CHEBI:57844"/>
        <dbReference type="ChEBI" id="CHEBI:57856"/>
        <dbReference type="ChEBI" id="CHEBI:59789"/>
        <dbReference type="ChEBI" id="CHEBI:64428"/>
        <dbReference type="ChEBI" id="CHEBI:74415"/>
        <dbReference type="ChEBI" id="CHEBI:74417"/>
        <dbReference type="EC" id="2.8.4.3"/>
    </reaction>
    <physiologicalReaction direction="left-to-right" evidence="9">
        <dbReference type="Rhea" id="RHEA:37068"/>
    </physiologicalReaction>
</comment>
<dbReference type="PANTHER" id="PTHR43020:SF2">
    <property type="entry name" value="MITOCHONDRIAL TRNA METHYLTHIOTRANSFERASE CDK5RAP1"/>
    <property type="match status" value="1"/>
</dbReference>
<sequence length="593" mass="67028">MELIRTVKPLFTVLQQCAALRCLQLRHCSNAANRNVSSRQSRTRVDRFKIQLSSGPSLQDFIRGVPVDGSHAADGDASDTQEYLEYLCEDMDLGNSRKVCFETYGCQMNVNDTEIAWSILQRKGYLRLLSLQADVVLLVTCSIREKAEQTIWNRLQQLTAMKRKRLKTHTPMKIGILGCMAERLKTELLEQEKLVDVLAGPDAYRDLPRLLTLADGGHQASNVLLSLEETYADIMPVHHSPQGYSAFVSIMRGCDNMCSYCIVPFTRGRERSRPVSSILEEVRLLSDQGVKEVTLLGQNVNSYRDTSEEQFCGTELTQLSRGFKTIYRTKQGGLRFSDLLDRVSRINPDMRIRFTSPHPKDFPDEVTRTPSTSVYWLTDGRVLQLIAERANICNQIHLPAQSGSNQVLNAMRRGYTRDAYLDLVKNIRKIIPEVSLSSDFISGFCGETEEDHQQTLSLIREVGYNVGFLFAYSMRKKTHAYHRLQDDVPAELKRQRLEECISVFREEAAKVNAALIGSTQLVLVEGESKRSFQDLCGRTDGNMRVIFPKENAESNMALISAGDYVLVKILSANSQSLRGRVLSHSSLRGRVKH</sequence>
<dbReference type="GO" id="GO:0051539">
    <property type="term" value="F:4 iron, 4 sulfur cluster binding"/>
    <property type="evidence" value="ECO:0007669"/>
    <property type="project" value="UniProtKB-KW"/>
</dbReference>
<dbReference type="InterPro" id="IPR020612">
    <property type="entry name" value="Methylthiotransferase_CS"/>
</dbReference>
<keyword evidence="4" id="KW-0949">S-adenosyl-L-methionine</keyword>
<feature type="domain" description="TRAM" evidence="15">
    <location>
        <begin position="513"/>
        <end position="583"/>
    </location>
</feature>
<evidence type="ECO:0000259" key="16">
    <source>
        <dbReference type="PROSITE" id="PS51449"/>
    </source>
</evidence>
<dbReference type="PROSITE" id="PS51449">
    <property type="entry name" value="MTTASE_N"/>
    <property type="match status" value="1"/>
</dbReference>
<name>A0A665WEV8_ECHNA</name>
<keyword evidence="19" id="KW-1185">Reference proteome</keyword>
<dbReference type="SFLD" id="SFLDS00029">
    <property type="entry name" value="Radical_SAM"/>
    <property type="match status" value="1"/>
</dbReference>
<dbReference type="NCBIfam" id="TIGR00089">
    <property type="entry name" value="MiaB/RimO family radical SAM methylthiotransferase"/>
    <property type="match status" value="1"/>
</dbReference>
<dbReference type="SMART" id="SM00729">
    <property type="entry name" value="Elp3"/>
    <property type="match status" value="1"/>
</dbReference>
<evidence type="ECO:0000256" key="2">
    <source>
        <dbReference type="ARBA" id="ARBA00009815"/>
    </source>
</evidence>
<dbReference type="InterPro" id="IPR023404">
    <property type="entry name" value="rSAM_horseshoe"/>
</dbReference>
<evidence type="ECO:0000256" key="7">
    <source>
        <dbReference type="ARBA" id="ARBA00023014"/>
    </source>
</evidence>
<evidence type="ECO:0000256" key="10">
    <source>
        <dbReference type="ARBA" id="ARBA00068865"/>
    </source>
</evidence>
<evidence type="ECO:0000256" key="5">
    <source>
        <dbReference type="ARBA" id="ARBA00022723"/>
    </source>
</evidence>
<dbReference type="Pfam" id="PF00919">
    <property type="entry name" value="UPF0004"/>
    <property type="match status" value="1"/>
</dbReference>
<evidence type="ECO:0000313" key="18">
    <source>
        <dbReference type="Ensembl" id="ENSENLP00000042629.1"/>
    </source>
</evidence>
<dbReference type="EC" id="2.8.4.3" evidence="8"/>
<organism evidence="18 19">
    <name type="scientific">Echeneis naucrates</name>
    <name type="common">Live sharksucker</name>
    <dbReference type="NCBI Taxonomy" id="173247"/>
    <lineage>
        <taxon>Eukaryota</taxon>
        <taxon>Metazoa</taxon>
        <taxon>Chordata</taxon>
        <taxon>Craniata</taxon>
        <taxon>Vertebrata</taxon>
        <taxon>Euteleostomi</taxon>
        <taxon>Actinopterygii</taxon>
        <taxon>Neopterygii</taxon>
        <taxon>Teleostei</taxon>
        <taxon>Neoteleostei</taxon>
        <taxon>Acanthomorphata</taxon>
        <taxon>Carangaria</taxon>
        <taxon>Carangiformes</taxon>
        <taxon>Echeneidae</taxon>
        <taxon>Echeneis</taxon>
    </lineage>
</organism>
<evidence type="ECO:0000256" key="3">
    <source>
        <dbReference type="ARBA" id="ARBA00022485"/>
    </source>
</evidence>
<keyword evidence="3" id="KW-0004">4Fe-4S</keyword>
<evidence type="ECO:0000313" key="19">
    <source>
        <dbReference type="Proteomes" id="UP000472264"/>
    </source>
</evidence>
<keyword evidence="5" id="KW-0479">Metal-binding</keyword>
<dbReference type="InterPro" id="IPR058240">
    <property type="entry name" value="rSAM_sf"/>
</dbReference>
<evidence type="ECO:0000256" key="12">
    <source>
        <dbReference type="ARBA" id="ARBA00078237"/>
    </source>
</evidence>